<keyword evidence="1" id="KW-0472">Membrane</keyword>
<sequence length="60" mass="6920">MLMNTILWRSNLKELVDAQVGILNHVLAIFLTFRGSIFFFTHARVWIFSCPMAAVFFVDA</sequence>
<dbReference type="Proteomes" id="UP000799118">
    <property type="component" value="Unassembled WGS sequence"/>
</dbReference>
<keyword evidence="3" id="KW-1185">Reference proteome</keyword>
<evidence type="ECO:0000256" key="1">
    <source>
        <dbReference type="SAM" id="Phobius"/>
    </source>
</evidence>
<keyword evidence="1" id="KW-1133">Transmembrane helix</keyword>
<name>A0A6A4GNW3_9AGAR</name>
<dbReference type="AlphaFoldDB" id="A0A6A4GNW3"/>
<protein>
    <submittedName>
        <fullName evidence="2">Uncharacterized protein</fullName>
    </submittedName>
</protein>
<dbReference type="EMBL" id="ML769837">
    <property type="protein sequence ID" value="KAE9386927.1"/>
    <property type="molecule type" value="Genomic_DNA"/>
</dbReference>
<organism evidence="2 3">
    <name type="scientific">Gymnopus androsaceus JB14</name>
    <dbReference type="NCBI Taxonomy" id="1447944"/>
    <lineage>
        <taxon>Eukaryota</taxon>
        <taxon>Fungi</taxon>
        <taxon>Dikarya</taxon>
        <taxon>Basidiomycota</taxon>
        <taxon>Agaricomycotina</taxon>
        <taxon>Agaricomycetes</taxon>
        <taxon>Agaricomycetidae</taxon>
        <taxon>Agaricales</taxon>
        <taxon>Marasmiineae</taxon>
        <taxon>Omphalotaceae</taxon>
        <taxon>Gymnopus</taxon>
    </lineage>
</organism>
<evidence type="ECO:0000313" key="3">
    <source>
        <dbReference type="Proteomes" id="UP000799118"/>
    </source>
</evidence>
<feature type="transmembrane region" description="Helical" evidence="1">
    <location>
        <begin position="20"/>
        <end position="40"/>
    </location>
</feature>
<gene>
    <name evidence="2" type="ORF">BT96DRAFT_502400</name>
</gene>
<keyword evidence="1" id="KW-0812">Transmembrane</keyword>
<accession>A0A6A4GNW3</accession>
<evidence type="ECO:0000313" key="2">
    <source>
        <dbReference type="EMBL" id="KAE9386927.1"/>
    </source>
</evidence>
<proteinExistence type="predicted"/>
<reference evidence="2" key="1">
    <citation type="journal article" date="2019" name="Environ. Microbiol.">
        <title>Fungal ecological strategies reflected in gene transcription - a case study of two litter decomposers.</title>
        <authorList>
            <person name="Barbi F."/>
            <person name="Kohler A."/>
            <person name="Barry K."/>
            <person name="Baskaran P."/>
            <person name="Daum C."/>
            <person name="Fauchery L."/>
            <person name="Ihrmark K."/>
            <person name="Kuo A."/>
            <person name="LaButti K."/>
            <person name="Lipzen A."/>
            <person name="Morin E."/>
            <person name="Grigoriev I.V."/>
            <person name="Henrissat B."/>
            <person name="Lindahl B."/>
            <person name="Martin F."/>
        </authorList>
    </citation>
    <scope>NUCLEOTIDE SEQUENCE</scope>
    <source>
        <strain evidence="2">JB14</strain>
    </source>
</reference>